<accession>A0A4Q0A2L6</accession>
<keyword evidence="1" id="KW-0732">Signal</keyword>
<feature type="chain" id="PRO_5020557225" evidence="1">
    <location>
        <begin position="23"/>
        <end position="80"/>
    </location>
</feature>
<name>A0A4Q0A2L6_9FUNG</name>
<feature type="signal peptide" evidence="1">
    <location>
        <begin position="1"/>
        <end position="22"/>
    </location>
</feature>
<evidence type="ECO:0000313" key="2">
    <source>
        <dbReference type="EMBL" id="RKP40376.1"/>
    </source>
</evidence>
<evidence type="ECO:0000256" key="1">
    <source>
        <dbReference type="SAM" id="SignalP"/>
    </source>
</evidence>
<dbReference type="Proteomes" id="UP000268162">
    <property type="component" value="Unassembled WGS sequence"/>
</dbReference>
<reference evidence="3" key="1">
    <citation type="journal article" date="2018" name="Nat. Microbiol.">
        <title>Leveraging single-cell genomics to expand the fungal tree of life.</title>
        <authorList>
            <person name="Ahrendt S.R."/>
            <person name="Quandt C.A."/>
            <person name="Ciobanu D."/>
            <person name="Clum A."/>
            <person name="Salamov A."/>
            <person name="Andreopoulos B."/>
            <person name="Cheng J.F."/>
            <person name="Woyke T."/>
            <person name="Pelin A."/>
            <person name="Henrissat B."/>
            <person name="Reynolds N.K."/>
            <person name="Benny G.L."/>
            <person name="Smith M.E."/>
            <person name="James T.Y."/>
            <person name="Grigoriev I.V."/>
        </authorList>
    </citation>
    <scope>NUCLEOTIDE SEQUENCE [LARGE SCALE GENOMIC DNA]</scope>
    <source>
        <strain evidence="3">RSA 468</strain>
    </source>
</reference>
<evidence type="ECO:0000313" key="3">
    <source>
        <dbReference type="Proteomes" id="UP000268162"/>
    </source>
</evidence>
<protein>
    <submittedName>
        <fullName evidence="2">Uncharacterized protein</fullName>
    </submittedName>
</protein>
<dbReference type="EMBL" id="ML002212">
    <property type="protein sequence ID" value="RKP40376.1"/>
    <property type="molecule type" value="Genomic_DNA"/>
</dbReference>
<proteinExistence type="predicted"/>
<gene>
    <name evidence="2" type="ORF">BJ085DRAFT_37671</name>
</gene>
<dbReference type="AlphaFoldDB" id="A0A4Q0A2L6"/>
<sequence length="80" mass="8232">MVSVRLISLVAVVAVTVGFAEARPTGNRSSKAKTSKSTKTNSILPVGITSKQVAGLYGGTMGTNSAIFLSFGSFCDCDLD</sequence>
<keyword evidence="3" id="KW-1185">Reference proteome</keyword>
<organism evidence="2 3">
    <name type="scientific">Dimargaris cristalligena</name>
    <dbReference type="NCBI Taxonomy" id="215637"/>
    <lineage>
        <taxon>Eukaryota</taxon>
        <taxon>Fungi</taxon>
        <taxon>Fungi incertae sedis</taxon>
        <taxon>Zoopagomycota</taxon>
        <taxon>Kickxellomycotina</taxon>
        <taxon>Dimargaritomycetes</taxon>
        <taxon>Dimargaritales</taxon>
        <taxon>Dimargaritaceae</taxon>
        <taxon>Dimargaris</taxon>
    </lineage>
</organism>